<accession>A0A183B039</accession>
<sequence>MTLNTLREVEARLRRENRLPPITTKSCNTEWPRAPLFPEAAPKISRLQRELPLSEKRSGGGVNDTGLSLAQLASLSADYNPDSNPQLMFSSGDIDDDDDERSPT</sequence>
<evidence type="ECO:0000313" key="3">
    <source>
        <dbReference type="Proteomes" id="UP000272942"/>
    </source>
</evidence>
<dbReference type="EMBL" id="UZAN01053156">
    <property type="protein sequence ID" value="VDP89847.1"/>
    <property type="molecule type" value="Genomic_DNA"/>
</dbReference>
<protein>
    <submittedName>
        <fullName evidence="2 4">Uncharacterized protein</fullName>
    </submittedName>
</protein>
<reference evidence="2 3" key="2">
    <citation type="submission" date="2018-11" db="EMBL/GenBank/DDBJ databases">
        <authorList>
            <consortium name="Pathogen Informatics"/>
        </authorList>
    </citation>
    <scope>NUCLEOTIDE SEQUENCE [LARGE SCALE GENOMIC DNA]</scope>
    <source>
        <strain evidence="2 3">Egypt</strain>
    </source>
</reference>
<dbReference type="WBParaSite" id="ECPE_0001261001-mRNA-1">
    <property type="protein sequence ID" value="ECPE_0001261001-mRNA-1"/>
    <property type="gene ID" value="ECPE_0001261001"/>
</dbReference>
<feature type="compositionally biased region" description="Acidic residues" evidence="1">
    <location>
        <begin position="93"/>
        <end position="104"/>
    </location>
</feature>
<feature type="region of interest" description="Disordered" evidence="1">
    <location>
        <begin position="77"/>
        <end position="104"/>
    </location>
</feature>
<gene>
    <name evidence="2" type="ORF">ECPE_LOCUS12575</name>
</gene>
<proteinExistence type="predicted"/>
<evidence type="ECO:0000313" key="2">
    <source>
        <dbReference type="EMBL" id="VDP89847.1"/>
    </source>
</evidence>
<name>A0A183B039_9TREM</name>
<organism evidence="4">
    <name type="scientific">Echinostoma caproni</name>
    <dbReference type="NCBI Taxonomy" id="27848"/>
    <lineage>
        <taxon>Eukaryota</taxon>
        <taxon>Metazoa</taxon>
        <taxon>Spiralia</taxon>
        <taxon>Lophotrochozoa</taxon>
        <taxon>Platyhelminthes</taxon>
        <taxon>Trematoda</taxon>
        <taxon>Digenea</taxon>
        <taxon>Plagiorchiida</taxon>
        <taxon>Echinostomata</taxon>
        <taxon>Echinostomatoidea</taxon>
        <taxon>Echinostomatidae</taxon>
        <taxon>Echinostoma</taxon>
    </lineage>
</organism>
<evidence type="ECO:0000256" key="1">
    <source>
        <dbReference type="SAM" id="MobiDB-lite"/>
    </source>
</evidence>
<evidence type="ECO:0000313" key="4">
    <source>
        <dbReference type="WBParaSite" id="ECPE_0001261001-mRNA-1"/>
    </source>
</evidence>
<keyword evidence="3" id="KW-1185">Reference proteome</keyword>
<dbReference type="OrthoDB" id="9942861at2759"/>
<reference evidence="4" key="1">
    <citation type="submission" date="2016-06" db="UniProtKB">
        <authorList>
            <consortium name="WormBaseParasite"/>
        </authorList>
    </citation>
    <scope>IDENTIFICATION</scope>
</reference>
<dbReference type="Proteomes" id="UP000272942">
    <property type="component" value="Unassembled WGS sequence"/>
</dbReference>
<dbReference type="AlphaFoldDB" id="A0A183B039"/>